<accession>A0ABV2TPN6</accession>
<evidence type="ECO:0000313" key="2">
    <source>
        <dbReference type="Proteomes" id="UP001549691"/>
    </source>
</evidence>
<gene>
    <name evidence="1" type="ORF">ABXR19_16945</name>
</gene>
<reference evidence="1 2" key="1">
    <citation type="submission" date="2024-07" db="EMBL/GenBank/DDBJ databases">
        <title>Uliginosibacterium flavum JJ3220;KACC:17644.</title>
        <authorList>
            <person name="Kim M.K."/>
        </authorList>
    </citation>
    <scope>NUCLEOTIDE SEQUENCE [LARGE SCALE GENOMIC DNA]</scope>
    <source>
        <strain evidence="1 2">KACC:17644</strain>
    </source>
</reference>
<dbReference type="RefSeq" id="WP_354602339.1">
    <property type="nucleotide sequence ID" value="NZ_JBEWZI010000023.1"/>
</dbReference>
<dbReference type="EMBL" id="JBEWZI010000023">
    <property type="protein sequence ID" value="MET7015881.1"/>
    <property type="molecule type" value="Genomic_DNA"/>
</dbReference>
<organism evidence="1 2">
    <name type="scientific">Uliginosibacterium flavum</name>
    <dbReference type="NCBI Taxonomy" id="1396831"/>
    <lineage>
        <taxon>Bacteria</taxon>
        <taxon>Pseudomonadati</taxon>
        <taxon>Pseudomonadota</taxon>
        <taxon>Betaproteobacteria</taxon>
        <taxon>Rhodocyclales</taxon>
        <taxon>Zoogloeaceae</taxon>
        <taxon>Uliginosibacterium</taxon>
    </lineage>
</organism>
<protein>
    <submittedName>
        <fullName evidence="1">Uncharacterized protein</fullName>
    </submittedName>
</protein>
<comment type="caution">
    <text evidence="1">The sequence shown here is derived from an EMBL/GenBank/DDBJ whole genome shotgun (WGS) entry which is preliminary data.</text>
</comment>
<dbReference type="Proteomes" id="UP001549691">
    <property type="component" value="Unassembled WGS sequence"/>
</dbReference>
<evidence type="ECO:0000313" key="1">
    <source>
        <dbReference type="EMBL" id="MET7015881.1"/>
    </source>
</evidence>
<name>A0ABV2TPN6_9RHOO</name>
<keyword evidence="2" id="KW-1185">Reference proteome</keyword>
<sequence length="53" mass="5378">MDFYIRCAVLSLASLVFLLSSSVMNGKSMPASAAAASEVPAATLTLAAKVSTN</sequence>
<proteinExistence type="predicted"/>